<dbReference type="GO" id="GO:0004334">
    <property type="term" value="F:fumarylacetoacetase activity"/>
    <property type="evidence" value="ECO:0007669"/>
    <property type="project" value="UniProtKB-EC"/>
</dbReference>
<evidence type="ECO:0000256" key="9">
    <source>
        <dbReference type="ARBA" id="ARBA00022878"/>
    </source>
</evidence>
<gene>
    <name evidence="16" type="ORF">SAMN05443432_108154</name>
</gene>
<feature type="domain" description="Fumarylacetoacetase N-terminal" evidence="15">
    <location>
        <begin position="30"/>
        <end position="131"/>
    </location>
</feature>
<sequence>MSQKPDQTTDLNLASWVESANAERCDFPIQNLPYGIFRRAGSGDAFRVGVAIGEMILDMQAGLAAGAFAGLDAESRAALGQPLLNDVMALDVSQRRALRAALSEALREGASEAAVLEPCLVPQAEAEYAMPAHVGDFSDFYSSLYHATNVGAQFRPNNPILPNFRYIPVAYDARASAVAVSGAPLVRPSGQLKFDAAEPVFAPCRMLDYEAELGIFLAAPKEGVTRVSMEEVEDSVFGLCVLNDWTARDIQRWEYQPLGPFLSKSFRTTLSPWVVSLDALQPFRAPFTRPEGEPALLPHLNRADLRSRGQIDVKLEVTLQTAQMRAAGEAPTVLSTSTLKDAYWTIWQLVVHQTSNGCPILPGDLLGSGTLSGPTENSLACLLEKSRAGKAPFTLPNGEPRTFLEDGDLVTIRGYCADGERYIGLGSAEGLVQPAIEA</sequence>
<dbReference type="Proteomes" id="UP000322545">
    <property type="component" value="Unassembled WGS sequence"/>
</dbReference>
<dbReference type="RefSeq" id="WP_149780379.1">
    <property type="nucleotide sequence ID" value="NZ_FRCB01000008.1"/>
</dbReference>
<comment type="pathway">
    <text evidence="3">Amino-acid degradation; L-phenylalanine degradation; acetoacetate and fumarate from L-phenylalanine: step 6/6.</text>
</comment>
<comment type="cofactor">
    <cofactor evidence="1 13">
        <name>Ca(2+)</name>
        <dbReference type="ChEBI" id="CHEBI:29108"/>
    </cofactor>
</comment>
<evidence type="ECO:0000256" key="8">
    <source>
        <dbReference type="ARBA" id="ARBA00022842"/>
    </source>
</evidence>
<dbReference type="EMBL" id="FRCB01000008">
    <property type="protein sequence ID" value="SHM51430.1"/>
    <property type="molecule type" value="Genomic_DNA"/>
</dbReference>
<keyword evidence="9" id="KW-0828">Tyrosine catabolism</keyword>
<organism evidence="16 17">
    <name type="scientific">Roseovarius litoreus</name>
    <dbReference type="NCBI Taxonomy" id="1155722"/>
    <lineage>
        <taxon>Bacteria</taxon>
        <taxon>Pseudomonadati</taxon>
        <taxon>Pseudomonadota</taxon>
        <taxon>Alphaproteobacteria</taxon>
        <taxon>Rhodobacterales</taxon>
        <taxon>Roseobacteraceae</taxon>
        <taxon>Roseovarius</taxon>
    </lineage>
</organism>
<evidence type="ECO:0000256" key="11">
    <source>
        <dbReference type="PIRSR" id="PIRSR605959-1"/>
    </source>
</evidence>
<feature type="binding site" evidence="13">
    <location>
        <position position="244"/>
    </location>
    <ligand>
        <name>Ca(2+)</name>
        <dbReference type="ChEBI" id="CHEBI:29108"/>
    </ligand>
</feature>
<dbReference type="Pfam" id="PF09298">
    <property type="entry name" value="FAA_hydrolase_N"/>
    <property type="match status" value="1"/>
</dbReference>
<evidence type="ECO:0000256" key="2">
    <source>
        <dbReference type="ARBA" id="ARBA00001946"/>
    </source>
</evidence>
<keyword evidence="7 13" id="KW-0106">Calcium</keyword>
<feature type="binding site" evidence="12">
    <location>
        <position position="251"/>
    </location>
    <ligand>
        <name>substrate</name>
    </ligand>
</feature>
<evidence type="ECO:0000256" key="13">
    <source>
        <dbReference type="PIRSR" id="PIRSR605959-3"/>
    </source>
</evidence>
<keyword evidence="6 16" id="KW-0378">Hydrolase</keyword>
<dbReference type="SUPFAM" id="SSF63433">
    <property type="entry name" value="Fumarylacetoacetate hydrolase, FAH, N-terminal domain"/>
    <property type="match status" value="1"/>
</dbReference>
<feature type="binding site" evidence="13">
    <location>
        <position position="244"/>
    </location>
    <ligand>
        <name>Mg(2+)</name>
        <dbReference type="ChEBI" id="CHEBI:18420"/>
    </ligand>
</feature>
<feature type="binding site" evidence="13">
    <location>
        <position position="268"/>
    </location>
    <ligand>
        <name>Mg(2+)</name>
        <dbReference type="ChEBI" id="CHEBI:18420"/>
    </ligand>
</feature>
<evidence type="ECO:0000313" key="16">
    <source>
        <dbReference type="EMBL" id="SHM51430.1"/>
    </source>
</evidence>
<feature type="binding site" evidence="13">
    <location>
        <position position="210"/>
    </location>
    <ligand>
        <name>Ca(2+)</name>
        <dbReference type="ChEBI" id="CHEBI:29108"/>
    </ligand>
</feature>
<reference evidence="16 17" key="1">
    <citation type="submission" date="2016-11" db="EMBL/GenBank/DDBJ databases">
        <authorList>
            <person name="Varghese N."/>
            <person name="Submissions S."/>
        </authorList>
    </citation>
    <scope>NUCLEOTIDE SEQUENCE [LARGE SCALE GENOMIC DNA]</scope>
    <source>
        <strain evidence="16 17">DSM 28249</strain>
    </source>
</reference>
<dbReference type="GO" id="GO:0006572">
    <property type="term" value="P:L-tyrosine catabolic process"/>
    <property type="evidence" value="ECO:0007669"/>
    <property type="project" value="UniProtKB-KW"/>
</dbReference>
<comment type="cofactor">
    <cofactor evidence="2 13">
        <name>Mg(2+)</name>
        <dbReference type="ChEBI" id="CHEBI:18420"/>
    </cofactor>
</comment>
<evidence type="ECO:0000259" key="14">
    <source>
        <dbReference type="Pfam" id="PF01557"/>
    </source>
</evidence>
<dbReference type="GO" id="GO:1902000">
    <property type="term" value="P:homogentisate catabolic process"/>
    <property type="evidence" value="ECO:0007669"/>
    <property type="project" value="TreeGrafter"/>
</dbReference>
<feature type="binding site" evidence="12">
    <location>
        <position position="155"/>
    </location>
    <ligand>
        <name>substrate</name>
    </ligand>
</feature>
<feature type="binding site" evidence="12">
    <location>
        <position position="141"/>
    </location>
    <ligand>
        <name>substrate</name>
    </ligand>
</feature>
<feature type="binding site" evidence="13">
    <location>
        <position position="264"/>
    </location>
    <ligand>
        <name>Mg(2+)</name>
        <dbReference type="ChEBI" id="CHEBI:18420"/>
    </ligand>
</feature>
<dbReference type="AlphaFoldDB" id="A0A1M7JEA7"/>
<evidence type="ECO:0000256" key="3">
    <source>
        <dbReference type="ARBA" id="ARBA00004782"/>
    </source>
</evidence>
<evidence type="ECO:0000256" key="12">
    <source>
        <dbReference type="PIRSR" id="PIRSR605959-2"/>
    </source>
</evidence>
<keyword evidence="10" id="KW-0585">Phenylalanine catabolism</keyword>
<feature type="binding site" evidence="13">
    <location>
        <position position="139"/>
    </location>
    <ligand>
        <name>Ca(2+)</name>
        <dbReference type="ChEBI" id="CHEBI:29108"/>
    </ligand>
</feature>
<dbReference type="InterPro" id="IPR036663">
    <property type="entry name" value="Fumarylacetoacetase_C_sf"/>
</dbReference>
<feature type="domain" description="Fumarylacetoacetase-like C-terminal" evidence="14">
    <location>
        <begin position="139"/>
        <end position="427"/>
    </location>
</feature>
<dbReference type="InterPro" id="IPR011234">
    <property type="entry name" value="Fumarylacetoacetase-like_C"/>
</dbReference>
<accession>A0A1M7JEA7</accession>
<dbReference type="NCBIfam" id="TIGR01266">
    <property type="entry name" value="fum_ac_acetase"/>
    <property type="match status" value="1"/>
</dbReference>
<dbReference type="UniPathway" id="UPA00139">
    <property type="reaction ID" value="UER00341"/>
</dbReference>
<dbReference type="SUPFAM" id="SSF56529">
    <property type="entry name" value="FAH"/>
    <property type="match status" value="1"/>
</dbReference>
<dbReference type="InterPro" id="IPR005959">
    <property type="entry name" value="Fumarylacetoacetase"/>
</dbReference>
<feature type="binding site" evidence="12">
    <location>
        <position position="370"/>
    </location>
    <ligand>
        <name>substrate</name>
    </ligand>
</feature>
<proteinExistence type="predicted"/>
<dbReference type="InterPro" id="IPR036462">
    <property type="entry name" value="Fumarylacetoacetase_N_sf"/>
</dbReference>
<dbReference type="PANTHER" id="PTHR43069:SF2">
    <property type="entry name" value="FUMARYLACETOACETASE"/>
    <property type="match status" value="1"/>
</dbReference>
<evidence type="ECO:0000256" key="6">
    <source>
        <dbReference type="ARBA" id="ARBA00022801"/>
    </source>
</evidence>
<keyword evidence="17" id="KW-1185">Reference proteome</keyword>
<feature type="binding site" evidence="12">
    <location>
        <position position="255"/>
    </location>
    <ligand>
        <name>substrate</name>
    </ligand>
</feature>
<dbReference type="PANTHER" id="PTHR43069">
    <property type="entry name" value="FUMARYLACETOACETASE"/>
    <property type="match status" value="1"/>
</dbReference>
<dbReference type="Gene3D" id="3.90.850.10">
    <property type="entry name" value="Fumarylacetoacetase-like, C-terminal domain"/>
    <property type="match status" value="1"/>
</dbReference>
<dbReference type="Gene3D" id="2.30.30.230">
    <property type="entry name" value="Fumarylacetoacetase, N-terminal domain"/>
    <property type="match status" value="1"/>
</dbReference>
<evidence type="ECO:0000256" key="1">
    <source>
        <dbReference type="ARBA" id="ARBA00001913"/>
    </source>
</evidence>
<dbReference type="InterPro" id="IPR015377">
    <property type="entry name" value="Fumarylacetoacetase_N"/>
</dbReference>
<dbReference type="Pfam" id="PF01557">
    <property type="entry name" value="FAA_hydrolase"/>
    <property type="match status" value="1"/>
</dbReference>
<evidence type="ECO:0000256" key="5">
    <source>
        <dbReference type="ARBA" id="ARBA00022723"/>
    </source>
</evidence>
<dbReference type="GO" id="GO:0006559">
    <property type="term" value="P:L-phenylalanine catabolic process"/>
    <property type="evidence" value="ECO:0007669"/>
    <property type="project" value="UniProtKB-UniPathway"/>
</dbReference>
<dbReference type="GO" id="GO:0046872">
    <property type="term" value="F:metal ion binding"/>
    <property type="evidence" value="ECO:0007669"/>
    <property type="project" value="UniProtKB-KW"/>
</dbReference>
<feature type="active site" description="Proton acceptor" evidence="11">
    <location>
        <position position="146"/>
    </location>
</feature>
<dbReference type="EC" id="3.7.1.2" evidence="4"/>
<evidence type="ECO:0000259" key="15">
    <source>
        <dbReference type="Pfam" id="PF09298"/>
    </source>
</evidence>
<evidence type="ECO:0000256" key="10">
    <source>
        <dbReference type="ARBA" id="ARBA00023232"/>
    </source>
</evidence>
<evidence type="ECO:0000313" key="17">
    <source>
        <dbReference type="Proteomes" id="UP000322545"/>
    </source>
</evidence>
<feature type="binding site" evidence="13">
    <location>
        <position position="212"/>
    </location>
    <ligand>
        <name>Ca(2+)</name>
        <dbReference type="ChEBI" id="CHEBI:29108"/>
    </ligand>
</feature>
<protein>
    <recommendedName>
        <fullName evidence="4">fumarylacetoacetase</fullName>
        <ecNumber evidence="4">3.7.1.2</ecNumber>
    </recommendedName>
</protein>
<evidence type="ECO:0000256" key="4">
    <source>
        <dbReference type="ARBA" id="ARBA00012094"/>
    </source>
</evidence>
<keyword evidence="5 13" id="KW-0479">Metal-binding</keyword>
<keyword evidence="8 13" id="KW-0460">Magnesium</keyword>
<evidence type="ECO:0000256" key="7">
    <source>
        <dbReference type="ARBA" id="ARBA00022837"/>
    </source>
</evidence>
<name>A0A1M7JEA7_9RHOB</name>